<organism evidence="3 4">
    <name type="scientific">Aspergillus vadensis (strain CBS 113365 / IMI 142717 / IBT 24658)</name>
    <dbReference type="NCBI Taxonomy" id="1448311"/>
    <lineage>
        <taxon>Eukaryota</taxon>
        <taxon>Fungi</taxon>
        <taxon>Dikarya</taxon>
        <taxon>Ascomycota</taxon>
        <taxon>Pezizomycotina</taxon>
        <taxon>Eurotiomycetes</taxon>
        <taxon>Eurotiomycetidae</taxon>
        <taxon>Eurotiales</taxon>
        <taxon>Aspergillaceae</taxon>
        <taxon>Aspergillus</taxon>
        <taxon>Aspergillus subgen. Circumdati</taxon>
    </lineage>
</organism>
<dbReference type="GeneID" id="37209742"/>
<keyword evidence="2" id="KW-0812">Transmembrane</keyword>
<evidence type="ECO:0000256" key="2">
    <source>
        <dbReference type="SAM" id="Phobius"/>
    </source>
</evidence>
<keyword evidence="2" id="KW-0472">Membrane</keyword>
<feature type="transmembrane region" description="Helical" evidence="2">
    <location>
        <begin position="494"/>
        <end position="511"/>
    </location>
</feature>
<reference evidence="3" key="1">
    <citation type="submission" date="2016-12" db="EMBL/GenBank/DDBJ databases">
        <title>The genomes of Aspergillus section Nigri reveals drivers in fungal speciation.</title>
        <authorList>
            <consortium name="DOE Joint Genome Institute"/>
            <person name="Vesth T.C."/>
            <person name="Nybo J."/>
            <person name="Theobald S."/>
            <person name="Brandl J."/>
            <person name="Frisvad J.C."/>
            <person name="Nielsen K.F."/>
            <person name="Lyhne E.K."/>
            <person name="Kogle M.E."/>
            <person name="Kuo A."/>
            <person name="Riley R."/>
            <person name="Clum A."/>
            <person name="Nolan M."/>
            <person name="Lipzen A."/>
            <person name="Salamov A."/>
            <person name="Henrissat B."/>
            <person name="Wiebenga A."/>
            <person name="De Vries R.P."/>
            <person name="Grigoriev I.V."/>
            <person name="Mortensen U.H."/>
            <person name="Andersen M.R."/>
            <person name="Baker S.E."/>
        </authorList>
    </citation>
    <scope>NUCLEOTIDE SEQUENCE [LARGE SCALE GENOMIC DNA]</scope>
    <source>
        <strain evidence="3">CBS 113365</strain>
    </source>
</reference>
<accession>A0A319B024</accession>
<dbReference type="PANTHER" id="PTHR37540:SF5">
    <property type="entry name" value="TRANSCRIPTION FACTOR DOMAIN-CONTAINING PROTEIN"/>
    <property type="match status" value="1"/>
</dbReference>
<dbReference type="Proteomes" id="UP000248405">
    <property type="component" value="Unassembled WGS sequence"/>
</dbReference>
<dbReference type="InterPro" id="IPR021858">
    <property type="entry name" value="Fun_TF"/>
</dbReference>
<name>A0A319B024_ASPVC</name>
<feature type="compositionally biased region" description="Basic and acidic residues" evidence="1">
    <location>
        <begin position="17"/>
        <end position="31"/>
    </location>
</feature>
<feature type="region of interest" description="Disordered" evidence="1">
    <location>
        <begin position="1"/>
        <end position="37"/>
    </location>
</feature>
<evidence type="ECO:0000313" key="3">
    <source>
        <dbReference type="EMBL" id="PYH65927.1"/>
    </source>
</evidence>
<dbReference type="OrthoDB" id="3469225at2759"/>
<dbReference type="EMBL" id="KZ821636">
    <property type="protein sequence ID" value="PYH65927.1"/>
    <property type="molecule type" value="Genomic_DNA"/>
</dbReference>
<protein>
    <submittedName>
        <fullName evidence="3">Uncharacterized protein</fullName>
    </submittedName>
</protein>
<proteinExistence type="predicted"/>
<dbReference type="RefSeq" id="XP_025559721.1">
    <property type="nucleotide sequence ID" value="XM_025705150.1"/>
</dbReference>
<keyword evidence="2" id="KW-1133">Transmembrane helix</keyword>
<feature type="transmembrane region" description="Helical" evidence="2">
    <location>
        <begin position="578"/>
        <end position="602"/>
    </location>
</feature>
<evidence type="ECO:0000256" key="1">
    <source>
        <dbReference type="SAM" id="MobiDB-lite"/>
    </source>
</evidence>
<feature type="transmembrane region" description="Helical" evidence="2">
    <location>
        <begin position="542"/>
        <end position="566"/>
    </location>
</feature>
<dbReference type="PANTHER" id="PTHR37540">
    <property type="entry name" value="TRANSCRIPTION FACTOR (ACR-2), PUTATIVE-RELATED-RELATED"/>
    <property type="match status" value="1"/>
</dbReference>
<sequence length="728" mass="81459">MDTNAGTACSGLGPPDFPDHRSDSRHDEPRRQPASFLFVDYQDQASQGPTLAKKKQAFIKKMHHQSKKERRLQKLKASIGPLPTQRSNPLILPSNPGSTTFPMEQYEGGCSFDRALRPAGIDPFASLCVPAKSSVELYFDHYRTECSWSIYPFGATGVSMWWWQQSIEQPALLYIILATSASHRAGRGLIAQAPKAARDSYRDSLEYRQKTLTGLQSMMQIPGTSTSLLRSMAVIIAHMICVEAADTNLEAVDGHVRGLIKIVHLVGGLDTFSDADAPIIYSANFMSAAARGSAPPLAITMAWKARILESLYSLTATDDALHGSSIGFRFFNSAWSQAILPSLRSIIKLFRKTTHYMCTTGPMEEAPVLNDWLVYTAQQLLLIAPVCMPSDLQECLRLSVLLFAAVQVWGFQGLLFLNQPVLAFHCRLETALLSIHRMAPDLAFWMLFTGGIAAMGHPSRGWFVDRLASVAGQLSLTTWDSARTLMNLDIVPNWLRIILLLLSIASFLPQLQRIWQQFTLLFFLLVNQTENVDVIHKTTGDWINLAQLSAVWILWVSLFSLGLYYPSDQHSRGRKVSVLLLYIVHLLVSVVPVVADAIDYYLVSAGEDAAYRNFGLDIFGGYHYGFIHPAMTLVGIYAWFPQNDELHRQTQLHSLSQTGLAAQAVIFVFVAISWTMRTNLYNSNLSNLPFWATIPEWFIYVWVRHCEQSSTDQETQPLLSERASQSEE</sequence>
<feature type="transmembrane region" description="Helical" evidence="2">
    <location>
        <begin position="622"/>
        <end position="640"/>
    </location>
</feature>
<dbReference type="AlphaFoldDB" id="A0A319B024"/>
<keyword evidence="4" id="KW-1185">Reference proteome</keyword>
<feature type="transmembrane region" description="Helical" evidence="2">
    <location>
        <begin position="652"/>
        <end position="676"/>
    </location>
</feature>
<dbReference type="Pfam" id="PF11951">
    <property type="entry name" value="Fungal_trans_2"/>
    <property type="match status" value="1"/>
</dbReference>
<evidence type="ECO:0000313" key="4">
    <source>
        <dbReference type="Proteomes" id="UP000248405"/>
    </source>
</evidence>
<gene>
    <name evidence="3" type="ORF">BO88DRAFT_394299</name>
</gene>
<feature type="transmembrane region" description="Helical" evidence="2">
    <location>
        <begin position="438"/>
        <end position="457"/>
    </location>
</feature>